<evidence type="ECO:0000313" key="2">
    <source>
        <dbReference type="Proteomes" id="UP000324800"/>
    </source>
</evidence>
<dbReference type="AlphaFoldDB" id="A0A5J4X5N6"/>
<organism evidence="1 2">
    <name type="scientific">Streblomastix strix</name>
    <dbReference type="NCBI Taxonomy" id="222440"/>
    <lineage>
        <taxon>Eukaryota</taxon>
        <taxon>Metamonada</taxon>
        <taxon>Preaxostyla</taxon>
        <taxon>Oxymonadida</taxon>
        <taxon>Streblomastigidae</taxon>
        <taxon>Streblomastix</taxon>
    </lineage>
</organism>
<sequence>MVKKLNDEYYGLYRDHFNEPTQAHKKLQERNEVNIEGLFDSLMQSKDKIDYVYELEKPKPFKAYIDFGSIWKKKQQVYKHQQTLSEYHCSCTRPSADISYKTLPNTVVRDKQTNEHFKQKAVDLLSDYQDCLHEDSSTLKVALFSILINVY</sequence>
<name>A0A5J4X5N6_9EUKA</name>
<dbReference type="Proteomes" id="UP000324800">
    <property type="component" value="Unassembled WGS sequence"/>
</dbReference>
<accession>A0A5J4X5N6</accession>
<gene>
    <name evidence="1" type="ORF">EZS28_002632</name>
</gene>
<proteinExistence type="predicted"/>
<reference evidence="1 2" key="1">
    <citation type="submission" date="2019-03" db="EMBL/GenBank/DDBJ databases">
        <title>Single cell metagenomics reveals metabolic interactions within the superorganism composed of flagellate Streblomastix strix and complex community of Bacteroidetes bacteria on its surface.</title>
        <authorList>
            <person name="Treitli S.C."/>
            <person name="Kolisko M."/>
            <person name="Husnik F."/>
            <person name="Keeling P."/>
            <person name="Hampl V."/>
        </authorList>
    </citation>
    <scope>NUCLEOTIDE SEQUENCE [LARGE SCALE GENOMIC DNA]</scope>
    <source>
        <strain evidence="1">ST1C</strain>
    </source>
</reference>
<protein>
    <submittedName>
        <fullName evidence="1">Uncharacterized protein</fullName>
    </submittedName>
</protein>
<dbReference type="EMBL" id="SNRW01000327">
    <property type="protein sequence ID" value="KAA6401839.1"/>
    <property type="molecule type" value="Genomic_DNA"/>
</dbReference>
<evidence type="ECO:0000313" key="1">
    <source>
        <dbReference type="EMBL" id="KAA6401839.1"/>
    </source>
</evidence>
<comment type="caution">
    <text evidence="1">The sequence shown here is derived from an EMBL/GenBank/DDBJ whole genome shotgun (WGS) entry which is preliminary data.</text>
</comment>